<organism evidence="1 2">
    <name type="scientific">Cohnella ginsengisoli</name>
    <dbReference type="NCBI Taxonomy" id="425004"/>
    <lineage>
        <taxon>Bacteria</taxon>
        <taxon>Bacillati</taxon>
        <taxon>Bacillota</taxon>
        <taxon>Bacilli</taxon>
        <taxon>Bacillales</taxon>
        <taxon>Paenibacillaceae</taxon>
        <taxon>Cohnella</taxon>
    </lineage>
</organism>
<dbReference type="AlphaFoldDB" id="A0A9X4KE43"/>
<evidence type="ECO:0000313" key="1">
    <source>
        <dbReference type="EMBL" id="MDG0790331.1"/>
    </source>
</evidence>
<protein>
    <submittedName>
        <fullName evidence="1">Uncharacterized protein</fullName>
    </submittedName>
</protein>
<dbReference type="Proteomes" id="UP001153387">
    <property type="component" value="Unassembled WGS sequence"/>
</dbReference>
<name>A0A9X4KE43_9BACL</name>
<accession>A0A9X4KE43</accession>
<evidence type="ECO:0000313" key="2">
    <source>
        <dbReference type="Proteomes" id="UP001153387"/>
    </source>
</evidence>
<dbReference type="RefSeq" id="WP_277564175.1">
    <property type="nucleotide sequence ID" value="NZ_JAPDHZ010000002.1"/>
</dbReference>
<sequence>MINQYARGVLFTLTEMLVNKLCRLNEAIVYTFCGRFEDAAEVLDPNWAFGYATIYLFAVWDSYRGARSQGCLRSLSDGGAPIRRMLIHPLEVQYLERKNPLAGLFLFAAVPGTRSAVQSTIWLGLLLNVLVVGLYRNV</sequence>
<comment type="caution">
    <text evidence="1">The sequence shown here is derived from an EMBL/GenBank/DDBJ whole genome shotgun (WGS) entry which is preliminary data.</text>
</comment>
<reference evidence="1 2" key="1">
    <citation type="submission" date="2022-10" db="EMBL/GenBank/DDBJ databases">
        <title>Comparative genomic analysis of Cohnella hashimotonis sp. nov., isolated from the International Space Station.</title>
        <authorList>
            <person name="Simpson A."/>
            <person name="Venkateswaran K."/>
        </authorList>
    </citation>
    <scope>NUCLEOTIDE SEQUENCE [LARGE SCALE GENOMIC DNA]</scope>
    <source>
        <strain evidence="1 2">DSM 18997</strain>
    </source>
</reference>
<gene>
    <name evidence="1" type="ORF">OMP38_05305</name>
</gene>
<proteinExistence type="predicted"/>
<dbReference type="EMBL" id="JAPDHZ010000002">
    <property type="protein sequence ID" value="MDG0790331.1"/>
    <property type="molecule type" value="Genomic_DNA"/>
</dbReference>
<keyword evidence="2" id="KW-1185">Reference proteome</keyword>